<organism evidence="2 3">
    <name type="scientific">Zalerion maritima</name>
    <dbReference type="NCBI Taxonomy" id="339359"/>
    <lineage>
        <taxon>Eukaryota</taxon>
        <taxon>Fungi</taxon>
        <taxon>Dikarya</taxon>
        <taxon>Ascomycota</taxon>
        <taxon>Pezizomycotina</taxon>
        <taxon>Sordariomycetes</taxon>
        <taxon>Lulworthiomycetidae</taxon>
        <taxon>Lulworthiales</taxon>
        <taxon>Lulworthiaceae</taxon>
        <taxon>Zalerion</taxon>
    </lineage>
</organism>
<name>A0AAD5WRG3_9PEZI</name>
<reference evidence="2" key="1">
    <citation type="submission" date="2022-07" db="EMBL/GenBank/DDBJ databases">
        <title>Draft genome sequence of Zalerion maritima ATCC 34329, a (micro)plastics degrading marine fungus.</title>
        <authorList>
            <person name="Paco A."/>
            <person name="Goncalves M.F.M."/>
            <person name="Rocha-Santos T.A.P."/>
            <person name="Alves A."/>
        </authorList>
    </citation>
    <scope>NUCLEOTIDE SEQUENCE</scope>
    <source>
        <strain evidence="2">ATCC 34329</strain>
    </source>
</reference>
<proteinExistence type="predicted"/>
<keyword evidence="3" id="KW-1185">Reference proteome</keyword>
<dbReference type="Proteomes" id="UP001201980">
    <property type="component" value="Unassembled WGS sequence"/>
</dbReference>
<feature type="region of interest" description="Disordered" evidence="1">
    <location>
        <begin position="185"/>
        <end position="224"/>
    </location>
</feature>
<evidence type="ECO:0000256" key="1">
    <source>
        <dbReference type="SAM" id="MobiDB-lite"/>
    </source>
</evidence>
<protein>
    <submittedName>
        <fullName evidence="2">Uncharacterized protein</fullName>
    </submittedName>
</protein>
<dbReference type="EMBL" id="JAKWBI020000230">
    <property type="protein sequence ID" value="KAJ2898459.1"/>
    <property type="molecule type" value="Genomic_DNA"/>
</dbReference>
<feature type="compositionally biased region" description="Basic and acidic residues" evidence="1">
    <location>
        <begin position="688"/>
        <end position="705"/>
    </location>
</feature>
<comment type="caution">
    <text evidence="2">The sequence shown here is derived from an EMBL/GenBank/DDBJ whole genome shotgun (WGS) entry which is preliminary data.</text>
</comment>
<feature type="compositionally biased region" description="Basic and acidic residues" evidence="1">
    <location>
        <begin position="197"/>
        <end position="220"/>
    </location>
</feature>
<gene>
    <name evidence="2" type="ORF">MKZ38_003913</name>
</gene>
<accession>A0AAD5WRG3</accession>
<feature type="region of interest" description="Disordered" evidence="1">
    <location>
        <begin position="688"/>
        <end position="713"/>
    </location>
</feature>
<sequence length="748" mass="81927">MVNRHHRPPIAGLFAFSFNISRETRDIEPVFYQASSSQPALAAATGGPAWVPSLDDIAGHVWAVEAQQKRSSLQFWTMPPASPTRRHPARPRVWGFVVRKTARCQRPGQDGGEDGRITLAVYVGVVAVDGLTLPSSPGNEDDAPVLPLHGPDLEKLARSWLRDERRGLGRMSRYAERHLAVLSLPTPGSPRAVGLPTDDHGHGDTYDDDSGNHAKEKSEFGEGTTENSVQIISNSVSCVLLFLLAVCISLLSPIPLPWSWWLPWHPVVQPSPPPDLLVRLSSSITGLTTLGVMGLGTANPAHPIPPEAAIPYISKAALYELDALHTDLARLLNGDWDWCPHNRPAAGKEEQKPHAKSNRVFPCRDPSDAFYGSLAGAYLSDLETQLGMITQQRTVLLSGMREYLHYLAKDARQVLDNTKPIPGDATDGNARIRIRATGGTQAVPRADFNVGPKSLALVRFITTSVSWNHSFLNTIEVFLPSLGDTLVPDSLEALLCWIVVNGTQGSDPRRHGQLGAGTGMPGCGSLPVAENPAGWVSGMHTWIHTRTGGTGTTGDSDDEEWRRDLPPWFERWRAMANRRETPPLGVCEYHTCLLDPSVAYPRCEPVTIPVGGGGRDGELRIRNSLSAQLVPILTRFENIRFSLHQLRTEAREQICEPLFGDSVGGKRPVAWLGDSADDVRFWCGKEDGARSEGKNRAKGERRSGREGTQGYGAPLQWDAGNAWLPTEAWLAWLEEQIKTLEHMNGSFI</sequence>
<dbReference type="AlphaFoldDB" id="A0AAD5WRG3"/>
<evidence type="ECO:0000313" key="2">
    <source>
        <dbReference type="EMBL" id="KAJ2898459.1"/>
    </source>
</evidence>
<evidence type="ECO:0000313" key="3">
    <source>
        <dbReference type="Proteomes" id="UP001201980"/>
    </source>
</evidence>